<name>A0A1I6P2P9_9CAUL</name>
<evidence type="ECO:0000313" key="1">
    <source>
        <dbReference type="EMBL" id="SFS34471.1"/>
    </source>
</evidence>
<dbReference type="NCBIfam" id="TIGR02436">
    <property type="entry name" value="four helix bundle protein"/>
    <property type="match status" value="1"/>
</dbReference>
<dbReference type="InterPro" id="IPR012657">
    <property type="entry name" value="23S_rRNA-intervening_sequence"/>
</dbReference>
<sequence>MSSDVRSYQDLDVWRFAVDWAELIYRTTAGWPRDERFGLVSQIRRSAVSVASNIAERPARRSTGEFLQFVGMAQGSLAEAETQLLIAARLGYLQQQEHRELTESAGRISRMLASLGSALKRRKSS</sequence>
<dbReference type="Pfam" id="PF05635">
    <property type="entry name" value="23S_rRNA_IVP"/>
    <property type="match status" value="1"/>
</dbReference>
<evidence type="ECO:0000313" key="2">
    <source>
        <dbReference type="Proteomes" id="UP000198788"/>
    </source>
</evidence>
<dbReference type="InterPro" id="IPR036583">
    <property type="entry name" value="23S_rRNA_IVS_sf"/>
</dbReference>
<dbReference type="PANTHER" id="PTHR38471">
    <property type="entry name" value="FOUR HELIX BUNDLE PROTEIN"/>
    <property type="match status" value="1"/>
</dbReference>
<dbReference type="OrthoDB" id="160990at2"/>
<dbReference type="CDD" id="cd16377">
    <property type="entry name" value="23S_rRNA_IVP_like"/>
    <property type="match status" value="1"/>
</dbReference>
<proteinExistence type="predicted"/>
<dbReference type="Proteomes" id="UP000198788">
    <property type="component" value="Unassembled WGS sequence"/>
</dbReference>
<organism evidence="1 2">
    <name type="scientific">Brevundimonas viscosa</name>
    <dbReference type="NCBI Taxonomy" id="871741"/>
    <lineage>
        <taxon>Bacteria</taxon>
        <taxon>Pseudomonadati</taxon>
        <taxon>Pseudomonadota</taxon>
        <taxon>Alphaproteobacteria</taxon>
        <taxon>Caulobacterales</taxon>
        <taxon>Caulobacteraceae</taxon>
        <taxon>Brevundimonas</taxon>
    </lineage>
</organism>
<dbReference type="Gene3D" id="1.20.1440.60">
    <property type="entry name" value="23S rRNA-intervening sequence"/>
    <property type="match status" value="1"/>
</dbReference>
<dbReference type="RefSeq" id="WP_092306923.1">
    <property type="nucleotide sequence ID" value="NZ_FOZV01000001.1"/>
</dbReference>
<dbReference type="AlphaFoldDB" id="A0A1I6P2P9"/>
<dbReference type="PANTHER" id="PTHR38471:SF2">
    <property type="entry name" value="FOUR HELIX BUNDLE PROTEIN"/>
    <property type="match status" value="1"/>
</dbReference>
<protein>
    <submittedName>
        <fullName evidence="1">Four helix bundle protein</fullName>
    </submittedName>
</protein>
<keyword evidence="2" id="KW-1185">Reference proteome</keyword>
<dbReference type="SUPFAM" id="SSF158446">
    <property type="entry name" value="IVS-encoded protein-like"/>
    <property type="match status" value="1"/>
</dbReference>
<dbReference type="EMBL" id="FOZV01000001">
    <property type="protein sequence ID" value="SFS34471.1"/>
    <property type="molecule type" value="Genomic_DNA"/>
</dbReference>
<accession>A0A1I6P2P9</accession>
<gene>
    <name evidence="1" type="ORF">SAMN05192570_0779</name>
</gene>
<dbReference type="STRING" id="871741.SAMN05192570_0779"/>
<reference evidence="2" key="1">
    <citation type="submission" date="2016-10" db="EMBL/GenBank/DDBJ databases">
        <authorList>
            <person name="Varghese N."/>
            <person name="Submissions S."/>
        </authorList>
    </citation>
    <scope>NUCLEOTIDE SEQUENCE [LARGE SCALE GENOMIC DNA]</scope>
    <source>
        <strain evidence="2">CGMCC 1.10683</strain>
    </source>
</reference>